<dbReference type="InterPro" id="IPR001170">
    <property type="entry name" value="ANPR/GUC"/>
</dbReference>
<sequence>MSTLSMSMKFPVIQGPLASNTAASSVVCFLLFLLLSSASGSQQDGRPVVNLVTMESSGVQDGGMTYHVRFLKPLLDIALEDAHDRFGKYLDIQFKHIETLCGPSEIGALAAKEYYTEKVDVFFGPVCDDGVIPLGYMARAWNIPVISPRGNTRIVRNTTVFPNIISLHPYDKYELVRFTAFLLELYSWSHITIFVDKDNRQLETTGNSYYGYFQTSDLFWSYIPIYSKTFTRKDYDTKLKEASLTSRVFVLIMETNDVRELIVRANKLKMTTGEYVYIVPEFLGLARISSDVWRRRDGNDREARQGFRSVLYINIMSPPLSVYEPILERLSHRVFGNTSRKYLTAMINEDDTASAEEVQQTILTGYYNAIMMYLQVANETLAEGGHLRDGVGIVRAISNRTFQGIAGPFHINHDGHKDTDMALVDMTDPWNGTFERVGTYIAQEGKLNLNPGVAISWPGGYGPAPDIPQCGFKDTLCTEYDQDEDLDSTNLAIGLSTTMAFVIVGVILGVSILLRYKAAQRRRQLSWWKIDFDDLQPMKRNLTKSTFSSVLRQSNTNATETSLSACTVCMYKGNLVRQHSITGGQFQVTAKILREFEEIRDLNHPNLLRVVGAVLDGDKKVLVTEHCPKGSLQELISDNSFPLDTIFLISVLSDVVKALTYIHKRSIRYHGRLTSEVCLIDSRFSVKVGGYGLNSIFDRIQQQSKEDGRERDKLWMAPEHLRTDGKGSQEGDIYSLAIIMSEVISRDEPYSSDKEYLTTKEVLNKVRACEDPPFRPAVTAPPELVQLETVMKQSWDEDPDNRPTLYRVAGILHNIMSKYNKAGSLVDNLLQRLEKYSSNLEKIVDEKVDELRQEKHKSEELLRQMLPPTVADRLKAGMAVEPELYECVTIYFSDIIGFTEMCSELKPVQIVNLLNDLYSTFDSIIGNYDVYKVETIGDGYMVVSGLPTRNGNEHAVNIARMSLALLSVISNFTPIETNDERLMLRIGIHSGPVCAGVVGLKMPRYCLFGDTVNTASRMETNGMEWKIHMSGSTAEILKTFGTFVMKRRGEIEIKGKGSMETYWLLGEKEANPEIVVWTGSQPQPGLTPITTITTAPTKETSAPGP</sequence>
<dbReference type="Gene3D" id="6.10.250.780">
    <property type="match status" value="1"/>
</dbReference>
<accession>A0AAE1AAM8</accession>
<keyword evidence="10" id="KW-0325">Glycoprotein</keyword>
<dbReference type="Gene3D" id="3.30.70.1230">
    <property type="entry name" value="Nucleotide cyclase"/>
    <property type="match status" value="1"/>
</dbReference>
<name>A0AAE1AAM8_9GAST</name>
<evidence type="ECO:0000256" key="9">
    <source>
        <dbReference type="ARBA" id="ARBA00023170"/>
    </source>
</evidence>
<dbReference type="InterPro" id="IPR018297">
    <property type="entry name" value="A/G_cyclase_CS"/>
</dbReference>
<evidence type="ECO:0000256" key="7">
    <source>
        <dbReference type="ARBA" id="ARBA00023134"/>
    </source>
</evidence>
<dbReference type="GO" id="GO:0035556">
    <property type="term" value="P:intracellular signal transduction"/>
    <property type="evidence" value="ECO:0007669"/>
    <property type="project" value="InterPro"/>
</dbReference>
<evidence type="ECO:0000256" key="10">
    <source>
        <dbReference type="ARBA" id="ARBA00023180"/>
    </source>
</evidence>
<feature type="chain" id="PRO_5042105093" description="Guanylate cyclase" evidence="17">
    <location>
        <begin position="41"/>
        <end position="1105"/>
    </location>
</feature>
<dbReference type="InterPro" id="IPR001828">
    <property type="entry name" value="ANF_lig-bd_rcpt"/>
</dbReference>
<evidence type="ECO:0000256" key="13">
    <source>
        <dbReference type="RuleBase" id="RU000405"/>
    </source>
</evidence>
<dbReference type="PROSITE" id="PS50011">
    <property type="entry name" value="PROTEIN_KINASE_DOM"/>
    <property type="match status" value="1"/>
</dbReference>
<dbReference type="GO" id="GO:0005886">
    <property type="term" value="C:plasma membrane"/>
    <property type="evidence" value="ECO:0007669"/>
    <property type="project" value="TreeGrafter"/>
</dbReference>
<dbReference type="InterPro" id="IPR011645">
    <property type="entry name" value="HNOB_dom_associated"/>
</dbReference>
<feature type="signal peptide" evidence="17">
    <location>
        <begin position="1"/>
        <end position="40"/>
    </location>
</feature>
<comment type="subcellular location">
    <subcellularLocation>
        <location evidence="1">Membrane</location>
        <topology evidence="1">Single-pass type I membrane protein</topology>
    </subcellularLocation>
</comment>
<dbReference type="SMART" id="SM00044">
    <property type="entry name" value="CYCc"/>
    <property type="match status" value="1"/>
</dbReference>
<keyword evidence="6 16" id="KW-1133">Transmembrane helix</keyword>
<feature type="domain" description="Guanylate cyclase" evidence="19">
    <location>
        <begin position="889"/>
        <end position="1019"/>
    </location>
</feature>
<keyword evidence="5" id="KW-0547">Nucleotide-binding</keyword>
<evidence type="ECO:0000256" key="4">
    <source>
        <dbReference type="ARBA" id="ARBA00022729"/>
    </source>
</evidence>
<comment type="caution">
    <text evidence="20">The sequence shown here is derived from an EMBL/GenBank/DDBJ whole genome shotgun (WGS) entry which is preliminary data.</text>
</comment>
<evidence type="ECO:0000256" key="15">
    <source>
        <dbReference type="SAM" id="Coils"/>
    </source>
</evidence>
<dbReference type="InterPro" id="IPR029787">
    <property type="entry name" value="Nucleotide_cyclase"/>
</dbReference>
<dbReference type="EC" id="4.6.1.2" evidence="2 14"/>
<dbReference type="GO" id="GO:0007168">
    <property type="term" value="P:receptor guanylyl cyclase signaling pathway"/>
    <property type="evidence" value="ECO:0007669"/>
    <property type="project" value="TreeGrafter"/>
</dbReference>
<protein>
    <recommendedName>
        <fullName evidence="2 14">Guanylate cyclase</fullName>
        <ecNumber evidence="2 14">4.6.1.2</ecNumber>
    </recommendedName>
</protein>
<evidence type="ECO:0000256" key="12">
    <source>
        <dbReference type="ARBA" id="ARBA00023293"/>
    </source>
</evidence>
<feature type="domain" description="Protein kinase" evidence="18">
    <location>
        <begin position="536"/>
        <end position="816"/>
    </location>
</feature>
<dbReference type="Pfam" id="PF01094">
    <property type="entry name" value="ANF_receptor"/>
    <property type="match status" value="1"/>
</dbReference>
<keyword evidence="21" id="KW-1185">Reference proteome</keyword>
<dbReference type="InterPro" id="IPR050401">
    <property type="entry name" value="Cyclic_nucleotide_synthase"/>
</dbReference>
<keyword evidence="4 17" id="KW-0732">Signal</keyword>
<dbReference type="GO" id="GO:0001653">
    <property type="term" value="F:peptide receptor activity"/>
    <property type="evidence" value="ECO:0007669"/>
    <property type="project" value="TreeGrafter"/>
</dbReference>
<evidence type="ECO:0000313" key="21">
    <source>
        <dbReference type="Proteomes" id="UP001283361"/>
    </source>
</evidence>
<dbReference type="PANTHER" id="PTHR11920:SF501">
    <property type="entry name" value="GUANYLATE CYCLASE 32E"/>
    <property type="match status" value="1"/>
</dbReference>
<dbReference type="CDD" id="cd07302">
    <property type="entry name" value="CHD"/>
    <property type="match status" value="1"/>
</dbReference>
<dbReference type="Gene3D" id="1.10.510.10">
    <property type="entry name" value="Transferase(Phosphotransferase) domain 1"/>
    <property type="match status" value="1"/>
</dbReference>
<dbReference type="GO" id="GO:0005524">
    <property type="term" value="F:ATP binding"/>
    <property type="evidence" value="ECO:0007669"/>
    <property type="project" value="InterPro"/>
</dbReference>
<evidence type="ECO:0000256" key="1">
    <source>
        <dbReference type="ARBA" id="ARBA00004479"/>
    </source>
</evidence>
<evidence type="ECO:0000256" key="3">
    <source>
        <dbReference type="ARBA" id="ARBA00022692"/>
    </source>
</evidence>
<dbReference type="AlphaFoldDB" id="A0AAE1AAM8"/>
<dbReference type="SUPFAM" id="SSF53822">
    <property type="entry name" value="Periplasmic binding protein-like I"/>
    <property type="match status" value="1"/>
</dbReference>
<dbReference type="EMBL" id="JAWDGP010002436">
    <property type="protein sequence ID" value="KAK3783192.1"/>
    <property type="molecule type" value="Genomic_DNA"/>
</dbReference>
<dbReference type="PRINTS" id="PR00255">
    <property type="entry name" value="NATPEPTIDER"/>
</dbReference>
<dbReference type="FunFam" id="3.30.70.1230:FF:000004">
    <property type="entry name" value="Guanylate cyclase"/>
    <property type="match status" value="1"/>
</dbReference>
<dbReference type="InterPro" id="IPR011009">
    <property type="entry name" value="Kinase-like_dom_sf"/>
</dbReference>
<dbReference type="SUPFAM" id="SSF55073">
    <property type="entry name" value="Nucleotide cyclase"/>
    <property type="match status" value="1"/>
</dbReference>
<dbReference type="GO" id="GO:0005525">
    <property type="term" value="F:GTP binding"/>
    <property type="evidence" value="ECO:0007669"/>
    <property type="project" value="UniProtKB-KW"/>
</dbReference>
<dbReference type="PANTHER" id="PTHR11920">
    <property type="entry name" value="GUANYLYL CYCLASE"/>
    <property type="match status" value="1"/>
</dbReference>
<dbReference type="PROSITE" id="PS00452">
    <property type="entry name" value="GUANYLATE_CYCLASE_1"/>
    <property type="match status" value="1"/>
</dbReference>
<dbReference type="CDD" id="cd06352">
    <property type="entry name" value="PBP1_NPR_GC-like"/>
    <property type="match status" value="1"/>
</dbReference>
<dbReference type="InterPro" id="IPR001245">
    <property type="entry name" value="Ser-Thr/Tyr_kinase_cat_dom"/>
</dbReference>
<dbReference type="InterPro" id="IPR001054">
    <property type="entry name" value="A/G_cyclase"/>
</dbReference>
<dbReference type="GO" id="GO:0004672">
    <property type="term" value="F:protein kinase activity"/>
    <property type="evidence" value="ECO:0007669"/>
    <property type="project" value="InterPro"/>
</dbReference>
<dbReference type="Proteomes" id="UP001283361">
    <property type="component" value="Unassembled WGS sequence"/>
</dbReference>
<evidence type="ECO:0000256" key="14">
    <source>
        <dbReference type="RuleBase" id="RU003431"/>
    </source>
</evidence>
<keyword evidence="7" id="KW-0342">GTP-binding</keyword>
<keyword evidence="8 16" id="KW-0472">Membrane</keyword>
<evidence type="ECO:0000313" key="20">
    <source>
        <dbReference type="EMBL" id="KAK3783192.1"/>
    </source>
</evidence>
<keyword evidence="3 16" id="KW-0812">Transmembrane</keyword>
<dbReference type="Pfam" id="PF07701">
    <property type="entry name" value="HNOBA"/>
    <property type="match status" value="1"/>
</dbReference>
<evidence type="ECO:0000256" key="6">
    <source>
        <dbReference type="ARBA" id="ARBA00022989"/>
    </source>
</evidence>
<dbReference type="PROSITE" id="PS50125">
    <property type="entry name" value="GUANYLATE_CYCLASE_2"/>
    <property type="match status" value="1"/>
</dbReference>
<comment type="similarity">
    <text evidence="13">Belongs to the adenylyl cyclase class-4/guanylyl cyclase family.</text>
</comment>
<keyword evidence="9" id="KW-0675">Receptor</keyword>
<evidence type="ECO:0000256" key="2">
    <source>
        <dbReference type="ARBA" id="ARBA00012202"/>
    </source>
</evidence>
<dbReference type="Pfam" id="PF00211">
    <property type="entry name" value="Guanylate_cyc"/>
    <property type="match status" value="1"/>
</dbReference>
<evidence type="ECO:0000256" key="16">
    <source>
        <dbReference type="SAM" id="Phobius"/>
    </source>
</evidence>
<dbReference type="SUPFAM" id="SSF56112">
    <property type="entry name" value="Protein kinase-like (PK-like)"/>
    <property type="match status" value="1"/>
</dbReference>
<organism evidence="20 21">
    <name type="scientific">Elysia crispata</name>
    <name type="common">lettuce slug</name>
    <dbReference type="NCBI Taxonomy" id="231223"/>
    <lineage>
        <taxon>Eukaryota</taxon>
        <taxon>Metazoa</taxon>
        <taxon>Spiralia</taxon>
        <taxon>Lophotrochozoa</taxon>
        <taxon>Mollusca</taxon>
        <taxon>Gastropoda</taxon>
        <taxon>Heterobranchia</taxon>
        <taxon>Euthyneura</taxon>
        <taxon>Panpulmonata</taxon>
        <taxon>Sacoglossa</taxon>
        <taxon>Placobranchoidea</taxon>
        <taxon>Plakobranchidae</taxon>
        <taxon>Elysia</taxon>
    </lineage>
</organism>
<keyword evidence="11 13" id="KW-0456">Lyase</keyword>
<evidence type="ECO:0000256" key="8">
    <source>
        <dbReference type="ARBA" id="ARBA00023136"/>
    </source>
</evidence>
<dbReference type="GO" id="GO:0004016">
    <property type="term" value="F:adenylate cyclase activity"/>
    <property type="evidence" value="ECO:0007669"/>
    <property type="project" value="TreeGrafter"/>
</dbReference>
<comment type="catalytic activity">
    <reaction evidence="14">
        <text>GTP = 3',5'-cyclic GMP + diphosphate</text>
        <dbReference type="Rhea" id="RHEA:13665"/>
        <dbReference type="ChEBI" id="CHEBI:33019"/>
        <dbReference type="ChEBI" id="CHEBI:37565"/>
        <dbReference type="ChEBI" id="CHEBI:57746"/>
        <dbReference type="EC" id="4.6.1.2"/>
    </reaction>
</comment>
<proteinExistence type="inferred from homology"/>
<dbReference type="InterPro" id="IPR028082">
    <property type="entry name" value="Peripla_BP_I"/>
</dbReference>
<feature type="coiled-coil region" evidence="15">
    <location>
        <begin position="826"/>
        <end position="864"/>
    </location>
</feature>
<feature type="transmembrane region" description="Helical" evidence="16">
    <location>
        <begin position="491"/>
        <end position="514"/>
    </location>
</feature>
<dbReference type="Pfam" id="PF07714">
    <property type="entry name" value="PK_Tyr_Ser-Thr"/>
    <property type="match status" value="1"/>
</dbReference>
<evidence type="ECO:0000256" key="5">
    <source>
        <dbReference type="ARBA" id="ARBA00022741"/>
    </source>
</evidence>
<gene>
    <name evidence="20" type="ORF">RRG08_046985</name>
</gene>
<reference evidence="20" key="1">
    <citation type="journal article" date="2023" name="G3 (Bethesda)">
        <title>A reference genome for the long-term kleptoplast-retaining sea slug Elysia crispata morphotype clarki.</title>
        <authorList>
            <person name="Eastman K.E."/>
            <person name="Pendleton A.L."/>
            <person name="Shaikh M.A."/>
            <person name="Suttiyut T."/>
            <person name="Ogas R."/>
            <person name="Tomko P."/>
            <person name="Gavelis G."/>
            <person name="Widhalm J.R."/>
            <person name="Wisecaver J.H."/>
        </authorList>
    </citation>
    <scope>NUCLEOTIDE SEQUENCE</scope>
    <source>
        <strain evidence="20">ECLA1</strain>
    </source>
</reference>
<evidence type="ECO:0000259" key="19">
    <source>
        <dbReference type="PROSITE" id="PS50125"/>
    </source>
</evidence>
<dbReference type="Gene3D" id="3.40.50.2300">
    <property type="match status" value="3"/>
</dbReference>
<evidence type="ECO:0000256" key="17">
    <source>
        <dbReference type="SAM" id="SignalP"/>
    </source>
</evidence>
<evidence type="ECO:0000259" key="18">
    <source>
        <dbReference type="PROSITE" id="PS50011"/>
    </source>
</evidence>
<keyword evidence="12 14" id="KW-0141">cGMP biosynthesis</keyword>
<keyword evidence="15" id="KW-0175">Coiled coil</keyword>
<dbReference type="InterPro" id="IPR000719">
    <property type="entry name" value="Prot_kinase_dom"/>
</dbReference>
<dbReference type="GO" id="GO:0004383">
    <property type="term" value="F:guanylate cyclase activity"/>
    <property type="evidence" value="ECO:0007669"/>
    <property type="project" value="UniProtKB-EC"/>
</dbReference>
<evidence type="ECO:0000256" key="11">
    <source>
        <dbReference type="ARBA" id="ARBA00023239"/>
    </source>
</evidence>